<evidence type="ECO:0000313" key="1">
    <source>
        <dbReference type="EMBL" id="APZ91312.1"/>
    </source>
</evidence>
<dbReference type="EMBL" id="CP017641">
    <property type="protein sequence ID" value="APZ91312.1"/>
    <property type="molecule type" value="Genomic_DNA"/>
</dbReference>
<name>A0A1P8WB81_9PLAN</name>
<dbReference type="KEGG" id="fmr:Fuma_00900"/>
<organism evidence="1 2">
    <name type="scientific">Fuerstiella marisgermanici</name>
    <dbReference type="NCBI Taxonomy" id="1891926"/>
    <lineage>
        <taxon>Bacteria</taxon>
        <taxon>Pseudomonadati</taxon>
        <taxon>Planctomycetota</taxon>
        <taxon>Planctomycetia</taxon>
        <taxon>Planctomycetales</taxon>
        <taxon>Planctomycetaceae</taxon>
        <taxon>Fuerstiella</taxon>
    </lineage>
</organism>
<protein>
    <submittedName>
        <fullName evidence="1">Uncharacterized protein</fullName>
    </submittedName>
</protein>
<gene>
    <name evidence="1" type="ORF">Fuma_00900</name>
</gene>
<dbReference type="Proteomes" id="UP000187735">
    <property type="component" value="Chromosome"/>
</dbReference>
<proteinExistence type="predicted"/>
<dbReference type="AlphaFoldDB" id="A0A1P8WB81"/>
<keyword evidence="2" id="KW-1185">Reference proteome</keyword>
<sequence length="184" mass="20185">MDQPTELERITLLAESWDDRQKMFADIKEAVDAFNDTHGEPFSGLWEEEAAVRRCHTVGAAIRVVNAKTGHELIAPQPFFSVNGSRSMDECRAAVSSLAASVAIESQADIAPREVVPPPQVNRTGDRVFSLRQVEAVVAAVREIGGTEFPKNKQILDKITVPLDKSLLADIKAIVKQITHPESD</sequence>
<dbReference type="STRING" id="1891926.Fuma_00900"/>
<dbReference type="RefSeq" id="WP_077023092.1">
    <property type="nucleotide sequence ID" value="NZ_CP017641.1"/>
</dbReference>
<evidence type="ECO:0000313" key="2">
    <source>
        <dbReference type="Proteomes" id="UP000187735"/>
    </source>
</evidence>
<reference evidence="1 2" key="1">
    <citation type="journal article" date="2016" name="Front. Microbiol.">
        <title>Fuerstia marisgermanicae gen. nov., sp. nov., an Unusual Member of the Phylum Planctomycetes from the German Wadden Sea.</title>
        <authorList>
            <person name="Kohn T."/>
            <person name="Heuer A."/>
            <person name="Jogler M."/>
            <person name="Vollmers J."/>
            <person name="Boedeker C."/>
            <person name="Bunk B."/>
            <person name="Rast P."/>
            <person name="Borchert D."/>
            <person name="Glockner I."/>
            <person name="Freese H.M."/>
            <person name="Klenk H.P."/>
            <person name="Overmann J."/>
            <person name="Kaster A.K."/>
            <person name="Rohde M."/>
            <person name="Wiegand S."/>
            <person name="Jogler C."/>
        </authorList>
    </citation>
    <scope>NUCLEOTIDE SEQUENCE [LARGE SCALE GENOMIC DNA]</scope>
    <source>
        <strain evidence="1 2">NH11</strain>
    </source>
</reference>
<accession>A0A1P8WB81</accession>